<name>A0A1I3QRI9_9HYPH</name>
<evidence type="ECO:0000256" key="1">
    <source>
        <dbReference type="ARBA" id="ARBA00004167"/>
    </source>
</evidence>
<keyword evidence="8" id="KW-0732">Signal</keyword>
<keyword evidence="5" id="KW-0430">Lectin</keyword>
<organism evidence="9 10">
    <name type="scientific">Aquamicrobium aerolatum DSM 21857</name>
    <dbReference type="NCBI Taxonomy" id="1121003"/>
    <lineage>
        <taxon>Bacteria</taxon>
        <taxon>Pseudomonadati</taxon>
        <taxon>Pseudomonadota</taxon>
        <taxon>Alphaproteobacteria</taxon>
        <taxon>Hyphomicrobiales</taxon>
        <taxon>Phyllobacteriaceae</taxon>
        <taxon>Aerobium</taxon>
    </lineage>
</organism>
<comment type="function">
    <text evidence="6">Has immunoglobulin-binding and hemagglutination properties, and can bind to mannose. Essential for virulence. May be involved in LPS biosynthesis or polysaccharide transport.</text>
</comment>
<feature type="signal peptide" evidence="8">
    <location>
        <begin position="1"/>
        <end position="26"/>
    </location>
</feature>
<keyword evidence="4" id="KW-1003">Cell membrane</keyword>
<dbReference type="STRING" id="1121003.SAMN03080618_02744"/>
<dbReference type="EMBL" id="FORF01000016">
    <property type="protein sequence ID" value="SFJ36139.1"/>
    <property type="molecule type" value="Genomic_DNA"/>
</dbReference>
<keyword evidence="4" id="KW-0472">Membrane</keyword>
<evidence type="ECO:0000313" key="10">
    <source>
        <dbReference type="Proteomes" id="UP000242763"/>
    </source>
</evidence>
<accession>A0A1I3QRI9</accession>
<dbReference type="Pfam" id="PF07886">
    <property type="entry name" value="BA14K"/>
    <property type="match status" value="1"/>
</dbReference>
<evidence type="ECO:0000256" key="2">
    <source>
        <dbReference type="ARBA" id="ARBA00010270"/>
    </source>
</evidence>
<dbReference type="Proteomes" id="UP000242763">
    <property type="component" value="Unassembled WGS sequence"/>
</dbReference>
<dbReference type="AlphaFoldDB" id="A0A1I3QRI9"/>
<evidence type="ECO:0000256" key="3">
    <source>
        <dbReference type="ARBA" id="ARBA00020552"/>
    </source>
</evidence>
<evidence type="ECO:0000256" key="5">
    <source>
        <dbReference type="ARBA" id="ARBA00022734"/>
    </source>
</evidence>
<dbReference type="OrthoDB" id="8117189at2"/>
<evidence type="ECO:0000256" key="6">
    <source>
        <dbReference type="ARBA" id="ARBA00025321"/>
    </source>
</evidence>
<comment type="similarity">
    <text evidence="2">Belongs to the BA14k family.</text>
</comment>
<comment type="subcellular location">
    <subcellularLocation>
        <location evidence="1">Membrane</location>
        <topology evidence="1">Single-pass membrane protein</topology>
    </subcellularLocation>
</comment>
<evidence type="ECO:0000256" key="4">
    <source>
        <dbReference type="ARBA" id="ARBA00022475"/>
    </source>
</evidence>
<evidence type="ECO:0000313" key="9">
    <source>
        <dbReference type="EMBL" id="SFJ36139.1"/>
    </source>
</evidence>
<dbReference type="GO" id="GO:0016020">
    <property type="term" value="C:membrane"/>
    <property type="evidence" value="ECO:0007669"/>
    <property type="project" value="UniProtKB-SubCell"/>
</dbReference>
<evidence type="ECO:0000256" key="7">
    <source>
        <dbReference type="SAM" id="MobiDB-lite"/>
    </source>
</evidence>
<protein>
    <recommendedName>
        <fullName evidence="3">Lectin-like protein BA14k</fullName>
    </recommendedName>
</protein>
<keyword evidence="10" id="KW-1185">Reference proteome</keyword>
<feature type="region of interest" description="Disordered" evidence="7">
    <location>
        <begin position="37"/>
        <end position="105"/>
    </location>
</feature>
<feature type="chain" id="PRO_5017320390" description="Lectin-like protein BA14k" evidence="8">
    <location>
        <begin position="27"/>
        <end position="163"/>
    </location>
</feature>
<dbReference type="RefSeq" id="WP_091523397.1">
    <property type="nucleotide sequence ID" value="NZ_FORF01000016.1"/>
</dbReference>
<dbReference type="InterPro" id="IPR012413">
    <property type="entry name" value="BA14K"/>
</dbReference>
<reference evidence="10" key="1">
    <citation type="submission" date="2016-10" db="EMBL/GenBank/DDBJ databases">
        <authorList>
            <person name="Varghese N."/>
            <person name="Submissions S."/>
        </authorList>
    </citation>
    <scope>NUCLEOTIDE SEQUENCE [LARGE SCALE GENOMIC DNA]</scope>
    <source>
        <strain evidence="10">DSM 21857</strain>
    </source>
</reference>
<feature type="compositionally biased region" description="Basic and acidic residues" evidence="7">
    <location>
        <begin position="51"/>
        <end position="85"/>
    </location>
</feature>
<sequence>MKHRITALAVAASLALGFGMASSASAATAGGQARDLTASQQTSVVQQAQFWDDRGRDRDDRRDWRERRGDRDWHDRRGDRDWRDRRDRRHYHRPPPPPRSGIYFEFGPRYAPPPRYYAPPRQVYRLPASHVRWCENQYRSYRAWDNTFQPYNGPRRQCASPYI</sequence>
<evidence type="ECO:0000256" key="8">
    <source>
        <dbReference type="SAM" id="SignalP"/>
    </source>
</evidence>
<dbReference type="GO" id="GO:0030246">
    <property type="term" value="F:carbohydrate binding"/>
    <property type="evidence" value="ECO:0007669"/>
    <property type="project" value="UniProtKB-KW"/>
</dbReference>
<gene>
    <name evidence="9" type="ORF">SAMN03080618_02744</name>
</gene>
<proteinExistence type="inferred from homology"/>
<feature type="compositionally biased region" description="Low complexity" evidence="7">
    <location>
        <begin position="37"/>
        <end position="49"/>
    </location>
</feature>